<accession>A0A5B2TIR7</accession>
<proteinExistence type="predicted"/>
<keyword evidence="1" id="KW-0732">Signal</keyword>
<feature type="domain" description="Calx-beta" evidence="4">
    <location>
        <begin position="56"/>
        <end position="96"/>
    </location>
</feature>
<evidence type="ECO:0000313" key="6">
    <source>
        <dbReference type="EMBL" id="KAA2213984.1"/>
    </source>
</evidence>
<dbReference type="GO" id="GO:0016020">
    <property type="term" value="C:membrane"/>
    <property type="evidence" value="ECO:0007669"/>
    <property type="project" value="InterPro"/>
</dbReference>
<organism evidence="6 7">
    <name type="scientific">Teichococcus oryzae</name>
    <dbReference type="NCBI Taxonomy" id="1608942"/>
    <lineage>
        <taxon>Bacteria</taxon>
        <taxon>Pseudomonadati</taxon>
        <taxon>Pseudomonadota</taxon>
        <taxon>Alphaproteobacteria</taxon>
        <taxon>Acetobacterales</taxon>
        <taxon>Roseomonadaceae</taxon>
        <taxon>Roseomonas</taxon>
    </lineage>
</organism>
<dbReference type="Pfam" id="PF18885">
    <property type="entry name" value="DUF5648"/>
    <property type="match status" value="1"/>
</dbReference>
<name>A0A5B2TIR7_9PROT</name>
<sequence length="410" mass="44455">MALTLSLNLPQDFNGSYVVPEGGIIQIRVVSSDPALSESVQIAPSSFYAGSFVSTVPQTVNFTAGGAAEQFVQFQLTDDQIFELDDYFELSMTPLNNATLNTWYLYGRIQDNDNLPSVSITARENTIVEGAADAVFRFDIMRQGVDLSMTTDVEVRFEGVAPTPASSADFSGPYAALTPALVRFAPGETVKTIELPIVDDNAIEGSEVLRAFISNSTSTSESQSWPTPQYTPITNYDATVAILNDDPNVSPPPPSTTVDTFRFYNAGAGTHFYTTSVAERDNVIANVPGLTYEGVGFQSVPGTAEGADAVYRFYNTATGTHFFTISAAERDSVIANIPSYTYEGIGLYASNQNNAGLTEMYRFYNTNSGTHFYTAGLSERDVVIANIPSYRYEGAGFYVPETRDADYLLG</sequence>
<protein>
    <recommendedName>
        <fullName evidence="8">Calx-beta domain-containing protein</fullName>
    </recommendedName>
</protein>
<evidence type="ECO:0000256" key="1">
    <source>
        <dbReference type="ARBA" id="ARBA00022729"/>
    </source>
</evidence>
<evidence type="ECO:0000259" key="4">
    <source>
        <dbReference type="Pfam" id="PF03160"/>
    </source>
</evidence>
<feature type="domain" description="Calx-beta" evidence="4">
    <location>
        <begin position="111"/>
        <end position="245"/>
    </location>
</feature>
<dbReference type="SUPFAM" id="SSF141072">
    <property type="entry name" value="CalX-like"/>
    <property type="match status" value="2"/>
</dbReference>
<dbReference type="OrthoDB" id="733404at2"/>
<dbReference type="GO" id="GO:0007154">
    <property type="term" value="P:cell communication"/>
    <property type="evidence" value="ECO:0007669"/>
    <property type="project" value="InterPro"/>
</dbReference>
<dbReference type="Gene3D" id="2.60.40.2030">
    <property type="match status" value="2"/>
</dbReference>
<dbReference type="InterPro" id="IPR003644">
    <property type="entry name" value="Calx_beta"/>
</dbReference>
<dbReference type="EMBL" id="VUKA01000002">
    <property type="protein sequence ID" value="KAA2213984.1"/>
    <property type="molecule type" value="Genomic_DNA"/>
</dbReference>
<comment type="caution">
    <text evidence="6">The sequence shown here is derived from an EMBL/GenBank/DDBJ whole genome shotgun (WGS) entry which is preliminary data.</text>
</comment>
<evidence type="ECO:0000256" key="3">
    <source>
        <dbReference type="ARBA" id="ARBA00022837"/>
    </source>
</evidence>
<evidence type="ECO:0008006" key="8">
    <source>
        <dbReference type="Google" id="ProtNLM"/>
    </source>
</evidence>
<evidence type="ECO:0000259" key="5">
    <source>
        <dbReference type="Pfam" id="PF18885"/>
    </source>
</evidence>
<dbReference type="InterPro" id="IPR043708">
    <property type="entry name" value="DUF5648"/>
</dbReference>
<keyword evidence="3" id="KW-0106">Calcium</keyword>
<dbReference type="InterPro" id="IPR038081">
    <property type="entry name" value="CalX-like_sf"/>
</dbReference>
<reference evidence="6 7" key="1">
    <citation type="journal article" date="2015" name="Int. J. Syst. Evol. Microbiol.">
        <title>Roseomonas oryzae sp. nov., isolated from paddy rhizosphere soil.</title>
        <authorList>
            <person name="Ramaprasad E.V."/>
            <person name="Sasikala Ch."/>
            <person name="Ramana Ch.V."/>
        </authorList>
    </citation>
    <scope>NUCLEOTIDE SEQUENCE [LARGE SCALE GENOMIC DNA]</scope>
    <source>
        <strain evidence="6 7">KCTC 42542</strain>
    </source>
</reference>
<dbReference type="Proteomes" id="UP000322110">
    <property type="component" value="Unassembled WGS sequence"/>
</dbReference>
<keyword evidence="2" id="KW-0677">Repeat</keyword>
<evidence type="ECO:0000256" key="2">
    <source>
        <dbReference type="ARBA" id="ARBA00022737"/>
    </source>
</evidence>
<feature type="domain" description="DUF5648" evidence="5">
    <location>
        <begin position="260"/>
        <end position="399"/>
    </location>
</feature>
<gene>
    <name evidence="6" type="ORF">F0Q34_08050</name>
</gene>
<dbReference type="AlphaFoldDB" id="A0A5B2TIR7"/>
<keyword evidence="7" id="KW-1185">Reference proteome</keyword>
<dbReference type="RefSeq" id="WP_149811640.1">
    <property type="nucleotide sequence ID" value="NZ_VUKA01000002.1"/>
</dbReference>
<dbReference type="Pfam" id="PF03160">
    <property type="entry name" value="Calx-beta"/>
    <property type="match status" value="2"/>
</dbReference>
<evidence type="ECO:0000313" key="7">
    <source>
        <dbReference type="Proteomes" id="UP000322110"/>
    </source>
</evidence>